<accession>A0A1E2V6U7</accession>
<gene>
    <name evidence="1" type="ORF">BFW38_03260</name>
</gene>
<dbReference type="RefSeq" id="WP_068997102.1">
    <property type="nucleotide sequence ID" value="NZ_MDTQ01000001.1"/>
</dbReference>
<dbReference type="Pfam" id="PF09614">
    <property type="entry name" value="Cas_Csy2"/>
    <property type="match status" value="1"/>
</dbReference>
<dbReference type="EMBL" id="MDTQ01000001">
    <property type="protein sequence ID" value="ODC02707.1"/>
    <property type="molecule type" value="Genomic_DNA"/>
</dbReference>
<keyword evidence="2" id="KW-1185">Reference proteome</keyword>
<dbReference type="OrthoDB" id="1550641at2"/>
<dbReference type="NCBIfam" id="TIGR02565">
    <property type="entry name" value="cas_Csy2"/>
    <property type="match status" value="1"/>
</dbReference>
<proteinExistence type="predicted"/>
<protein>
    <submittedName>
        <fullName evidence="1">Type I-F CRISPR-associated protein Csy2</fullName>
    </submittedName>
</protein>
<organism evidence="1 2">
    <name type="scientific">Terasakiispira papahanaumokuakeensis</name>
    <dbReference type="NCBI Taxonomy" id="197479"/>
    <lineage>
        <taxon>Bacteria</taxon>
        <taxon>Pseudomonadati</taxon>
        <taxon>Pseudomonadota</taxon>
        <taxon>Gammaproteobacteria</taxon>
        <taxon>Oceanospirillales</taxon>
        <taxon>Terasakiispira</taxon>
    </lineage>
</organism>
<dbReference type="InterPro" id="IPR013398">
    <property type="entry name" value="CRISPR-assoc_prot_Csy2"/>
</dbReference>
<evidence type="ECO:0000313" key="1">
    <source>
        <dbReference type="EMBL" id="ODC02707.1"/>
    </source>
</evidence>
<dbReference type="CDD" id="cd09736">
    <property type="entry name" value="Csy2_I-F"/>
    <property type="match status" value="1"/>
</dbReference>
<sequence length="332" mass="37837">MNPNDQLHHLLVLPRLRIQNANAISSPMTWGFPAMSAFVGFQHALERGLPESIQIHFDSIAVVCHRLEPQVADGMVAHTFHLTRNPVTKSGDTAAIVEEGRAHLDVTLLLEVSSEGDDLSSFERRQAIADQIFEQVHGMRIAGGSVMPSLSGSHRARPRLINFSDDSEIRQRQWRSLRRQLLPGFALVLRDDLLKEHTQTLQAEDEQATALEAWLDLSRMNHECQITETHDASREQVTRQVHWTLRRPYPGWLVPIPVGYGAISPCYEPGEVAQARDAQVPFQFVESLYSMGEWISPHRIAQPERLMWFVENDLDQGLYRLQNDYAEFIEHD</sequence>
<reference evidence="1 2" key="1">
    <citation type="submission" date="2016-08" db="EMBL/GenBank/DDBJ databases">
        <authorList>
            <person name="Seilhamer J.J."/>
        </authorList>
    </citation>
    <scope>NUCLEOTIDE SEQUENCE [LARGE SCALE GENOMIC DNA]</scope>
    <source>
        <strain evidence="1 2">PH27A</strain>
    </source>
</reference>
<comment type="caution">
    <text evidence="1">The sequence shown here is derived from an EMBL/GenBank/DDBJ whole genome shotgun (WGS) entry which is preliminary data.</text>
</comment>
<dbReference type="Proteomes" id="UP000094291">
    <property type="component" value="Unassembled WGS sequence"/>
</dbReference>
<name>A0A1E2V6U7_9GAMM</name>
<dbReference type="AlphaFoldDB" id="A0A1E2V6U7"/>
<dbReference type="STRING" id="197479.BFW38_03260"/>
<evidence type="ECO:0000313" key="2">
    <source>
        <dbReference type="Proteomes" id="UP000094291"/>
    </source>
</evidence>